<gene>
    <name evidence="13" type="ORF">DOTSEDRAFT_55453</name>
</gene>
<evidence type="ECO:0000256" key="9">
    <source>
        <dbReference type="SAM" id="MobiDB-lite"/>
    </source>
</evidence>
<dbReference type="GO" id="GO:0016887">
    <property type="term" value="F:ATP hydrolysis activity"/>
    <property type="evidence" value="ECO:0007669"/>
    <property type="project" value="InterPro"/>
</dbReference>
<dbReference type="GO" id="GO:0005743">
    <property type="term" value="C:mitochondrial inner membrane"/>
    <property type="evidence" value="ECO:0007669"/>
    <property type="project" value="TreeGrafter"/>
</dbReference>
<feature type="domain" description="ABC transmembrane type-1" evidence="12">
    <location>
        <begin position="107"/>
        <end position="385"/>
    </location>
</feature>
<dbReference type="OMA" id="YFVAYAT"/>
<dbReference type="HOGENOM" id="CLU_000604_17_0_1"/>
<dbReference type="EMBL" id="KB446542">
    <property type="protein sequence ID" value="EME41701.1"/>
    <property type="molecule type" value="Genomic_DNA"/>
</dbReference>
<dbReference type="STRING" id="675120.N1PKA4"/>
<dbReference type="InterPro" id="IPR036640">
    <property type="entry name" value="ABC1_TM_sf"/>
</dbReference>
<feature type="transmembrane region" description="Helical" evidence="10">
    <location>
        <begin position="778"/>
        <end position="803"/>
    </location>
</feature>
<dbReference type="InterPro" id="IPR027417">
    <property type="entry name" value="P-loop_NTPase"/>
</dbReference>
<dbReference type="GO" id="GO:0005524">
    <property type="term" value="F:ATP binding"/>
    <property type="evidence" value="ECO:0007669"/>
    <property type="project" value="UniProtKB-KW"/>
</dbReference>
<evidence type="ECO:0000259" key="12">
    <source>
        <dbReference type="PROSITE" id="PS50929"/>
    </source>
</evidence>
<feature type="domain" description="ABC transporter" evidence="11">
    <location>
        <begin position="1081"/>
        <end position="1320"/>
    </location>
</feature>
<keyword evidence="7 10" id="KW-1133">Transmembrane helix</keyword>
<dbReference type="eggNOG" id="KOG0055">
    <property type="taxonomic scope" value="Eukaryota"/>
</dbReference>
<keyword evidence="14" id="KW-1185">Reference proteome</keyword>
<dbReference type="InterPro" id="IPR017871">
    <property type="entry name" value="ABC_transporter-like_CS"/>
</dbReference>
<evidence type="ECO:0000256" key="8">
    <source>
        <dbReference type="ARBA" id="ARBA00023136"/>
    </source>
</evidence>
<dbReference type="CDD" id="cd18577">
    <property type="entry name" value="ABC_6TM_Pgp_ABCB1_D1_like"/>
    <property type="match status" value="1"/>
</dbReference>
<dbReference type="SMART" id="SM00382">
    <property type="entry name" value="AAA"/>
    <property type="match status" value="2"/>
</dbReference>
<evidence type="ECO:0000256" key="5">
    <source>
        <dbReference type="ARBA" id="ARBA00022741"/>
    </source>
</evidence>
<evidence type="ECO:0000256" key="4">
    <source>
        <dbReference type="ARBA" id="ARBA00022692"/>
    </source>
</evidence>
<feature type="region of interest" description="Disordered" evidence="9">
    <location>
        <begin position="1"/>
        <end position="46"/>
    </location>
</feature>
<feature type="transmembrane region" description="Helical" evidence="10">
    <location>
        <begin position="245"/>
        <end position="266"/>
    </location>
</feature>
<evidence type="ECO:0000259" key="11">
    <source>
        <dbReference type="PROSITE" id="PS50893"/>
    </source>
</evidence>
<dbReference type="PROSITE" id="PS50929">
    <property type="entry name" value="ABC_TM1F"/>
    <property type="match status" value="2"/>
</dbReference>
<keyword evidence="5" id="KW-0547">Nucleotide-binding</keyword>
<dbReference type="FunFam" id="3.40.50.300:FF:000913">
    <property type="entry name" value="ABC multidrug transporter SitT"/>
    <property type="match status" value="1"/>
</dbReference>
<dbReference type="InterPro" id="IPR003439">
    <property type="entry name" value="ABC_transporter-like_ATP-bd"/>
</dbReference>
<organism evidence="13 14">
    <name type="scientific">Dothistroma septosporum (strain NZE10 / CBS 128990)</name>
    <name type="common">Red band needle blight fungus</name>
    <name type="synonym">Mycosphaerella pini</name>
    <dbReference type="NCBI Taxonomy" id="675120"/>
    <lineage>
        <taxon>Eukaryota</taxon>
        <taxon>Fungi</taxon>
        <taxon>Dikarya</taxon>
        <taxon>Ascomycota</taxon>
        <taxon>Pezizomycotina</taxon>
        <taxon>Dothideomycetes</taxon>
        <taxon>Dothideomycetidae</taxon>
        <taxon>Mycosphaerellales</taxon>
        <taxon>Mycosphaerellaceae</taxon>
        <taxon>Dothistroma</taxon>
    </lineage>
</organism>
<comment type="subcellular location">
    <subcellularLocation>
        <location evidence="1">Membrane</location>
        <topology evidence="1">Multi-pass membrane protein</topology>
    </subcellularLocation>
</comment>
<dbReference type="PANTHER" id="PTHR43394">
    <property type="entry name" value="ATP-DEPENDENT PERMEASE MDL1, MITOCHONDRIAL"/>
    <property type="match status" value="1"/>
</dbReference>
<dbReference type="Proteomes" id="UP000016933">
    <property type="component" value="Unassembled WGS sequence"/>
</dbReference>
<dbReference type="PROSITE" id="PS50893">
    <property type="entry name" value="ABC_TRANSPORTER_2"/>
    <property type="match status" value="2"/>
</dbReference>
<keyword evidence="3" id="KW-0813">Transport</keyword>
<evidence type="ECO:0000256" key="7">
    <source>
        <dbReference type="ARBA" id="ARBA00022989"/>
    </source>
</evidence>
<feature type="compositionally biased region" description="Polar residues" evidence="9">
    <location>
        <begin position="1"/>
        <end position="12"/>
    </location>
</feature>
<dbReference type="Pfam" id="PF00664">
    <property type="entry name" value="ABC_membrane"/>
    <property type="match status" value="2"/>
</dbReference>
<dbReference type="Gene3D" id="1.20.1560.10">
    <property type="entry name" value="ABC transporter type 1, transmembrane domain"/>
    <property type="match status" value="1"/>
</dbReference>
<dbReference type="GO" id="GO:0015421">
    <property type="term" value="F:ABC-type oligopeptide transporter activity"/>
    <property type="evidence" value="ECO:0007669"/>
    <property type="project" value="TreeGrafter"/>
</dbReference>
<dbReference type="PANTHER" id="PTHR43394:SF1">
    <property type="entry name" value="ATP-BINDING CASSETTE SUB-FAMILY B MEMBER 10, MITOCHONDRIAL"/>
    <property type="match status" value="1"/>
</dbReference>
<feature type="transmembrane region" description="Helical" evidence="10">
    <location>
        <begin position="849"/>
        <end position="872"/>
    </location>
</feature>
<dbReference type="CDD" id="cd18578">
    <property type="entry name" value="ABC_6TM_Pgp_ABCB1_D2_like"/>
    <property type="match status" value="1"/>
</dbReference>
<protein>
    <recommendedName>
        <fullName evidence="15">ABC transporter-like protein</fullName>
    </recommendedName>
</protein>
<feature type="transmembrane region" description="Helical" evidence="10">
    <location>
        <begin position="878"/>
        <end position="898"/>
    </location>
</feature>
<feature type="compositionally biased region" description="Polar residues" evidence="9">
    <location>
        <begin position="22"/>
        <end position="41"/>
    </location>
</feature>
<reference evidence="14" key="1">
    <citation type="journal article" date="2012" name="PLoS Genet.">
        <title>The genomes of the fungal plant pathogens Cladosporium fulvum and Dothistroma septosporum reveal adaptation to different hosts and lifestyles but also signatures of common ancestry.</title>
        <authorList>
            <person name="de Wit P.J.G.M."/>
            <person name="van der Burgt A."/>
            <person name="Oekmen B."/>
            <person name="Stergiopoulos I."/>
            <person name="Abd-Elsalam K.A."/>
            <person name="Aerts A.L."/>
            <person name="Bahkali A.H."/>
            <person name="Beenen H.G."/>
            <person name="Chettri P."/>
            <person name="Cox M.P."/>
            <person name="Datema E."/>
            <person name="de Vries R.P."/>
            <person name="Dhillon B."/>
            <person name="Ganley A.R."/>
            <person name="Griffiths S.A."/>
            <person name="Guo Y."/>
            <person name="Hamelin R.C."/>
            <person name="Henrissat B."/>
            <person name="Kabir M.S."/>
            <person name="Jashni M.K."/>
            <person name="Kema G."/>
            <person name="Klaubauf S."/>
            <person name="Lapidus A."/>
            <person name="Levasseur A."/>
            <person name="Lindquist E."/>
            <person name="Mehrabi R."/>
            <person name="Ohm R.A."/>
            <person name="Owen T.J."/>
            <person name="Salamov A."/>
            <person name="Schwelm A."/>
            <person name="Schijlen E."/>
            <person name="Sun H."/>
            <person name="van den Burg H.A."/>
            <person name="van Ham R.C.H.J."/>
            <person name="Zhang S."/>
            <person name="Goodwin S.B."/>
            <person name="Grigoriev I.V."/>
            <person name="Collemare J."/>
            <person name="Bradshaw R.E."/>
        </authorList>
    </citation>
    <scope>NUCLEOTIDE SEQUENCE [LARGE SCALE GENOMIC DNA]</scope>
    <source>
        <strain evidence="14">NZE10 / CBS 128990</strain>
    </source>
</reference>
<dbReference type="PROSITE" id="PS00211">
    <property type="entry name" value="ABC_TRANSPORTER_1"/>
    <property type="match status" value="2"/>
</dbReference>
<feature type="transmembrane region" description="Helical" evidence="10">
    <location>
        <begin position="219"/>
        <end position="239"/>
    </location>
</feature>
<accession>N1PKA4</accession>
<dbReference type="Pfam" id="PF00005">
    <property type="entry name" value="ABC_tran"/>
    <property type="match status" value="2"/>
</dbReference>
<feature type="transmembrane region" description="Helical" evidence="10">
    <location>
        <begin position="148"/>
        <end position="170"/>
    </location>
</feature>
<keyword evidence="4 10" id="KW-0812">Transmembrane</keyword>
<proteinExistence type="inferred from homology"/>
<evidence type="ECO:0000256" key="6">
    <source>
        <dbReference type="ARBA" id="ARBA00022840"/>
    </source>
</evidence>
<name>N1PKA4_DOTSN</name>
<dbReference type="InterPro" id="IPR003593">
    <property type="entry name" value="AAA+_ATPase"/>
</dbReference>
<sequence length="1324" mass="143212">MATRNSFDVESLSQRRADDASVQLNIPSERYNSTQDRQASATHADAESFPEPQFATFDTAKPRTWRTPMSTPFKKVYQQLLGLNPLKSTYFSLYDPLDSVSEKAIAITSVTFAIAAGVPLPVIGYIFGQIINQFPLPEDALYQRLVQLMGVAVAYFVSTAIYTIGFGLTAENVSVKLRRQLLECLLHLDQAYLDTHDIDVNGYLTEKMDTIQAGCSEKVGIFIQAMSYFVASFVVGFILNAKLAGILLASVVPAITLSFALLSPAVSKASRAVSKQNEKANDIVESALEAVKVVQAFDMIGEICRRHLEYMEQSTHSSVKKAVLAAMQSGSVYFIAYAANALAFYVGSRIASKGNAGTVYAVVFLILDASFVVGQFAPFLEIFARAASAKGTIQDLLDARKDAANAGTYHRSDNKPSLHDKDIIIQGVEFMYPARPTVKTLDGVNLTFRAQTFTAVVGTSGGGKSTLVALLLGIYDYSGRIMVGDDDVKTIDSNHLRSQIAVLDQDTILFTGTLFDNVCYGLMGQTLSEQEKEERCQQALKDANVDFLKLLPHGIHTVLGNETQLSGGQRQRVCLARALIKRPAVLILDEPTSALDARSEVAVMDAVKNVVANGTTVIMIAHRLSTTLTADHVAVISDGKVVEQGTPRDLSVDGTVFRGLLDAQKTNFDDTDPSSDGIEPLTVDQTRSAVSGVTSVANAQAAKDHGEKSSTAPKMGVWELFRRIGSIARPETWLAAVGLTASIVSGGILLGQALIFGRLVDLLNQGRTMPNYLSRADFFSLMFFVLALIALASYVTSGTAFGVTSTRLTGRVQARMLHKILHLDIQWFAEPGHSTHRLMAAFTKDPGDVSALGGVALGAIFTIFTSVIGGIILAHIVAWKIAIVLLAAVPVMLFAGYARLRILTASETQHREAYSGATSLAAEACRNRRAVTALCLEDHIVTEYHSSLRKPYRKIRSFVFYANTLLSFCFSITYFVYALAYWWGSKQVRNGTYDTTDFFTVLPALLFSAQSAGHFFSLSPEIARAKTAARSIFGMLNARSTILPSDEAAYICSKSSSTPSLEKTTDMSLSSEKTIADHPKLEFSKVSLSYPNASRPSLSGIDLRIERGQTVAFVGPSGAGKSSAMALIERFYDTSAGALYFDGVNIRDLDVRILRSHMGLVSQDPDLFSGSILYNVSLGAPSGQTVTDADVEEACRKCGLHDFIMSLPDGYNTQCGSSSSSQLSGGQKQRVAIARALVRDPEVLLLDEPTSALDAHSEAIVQTTLAEAAKGRTTVMVAHRLASIQHVDRIFVFEHGKLVAQGTHAELVKEGGLYASMAKAQSLT</sequence>
<dbReference type="SUPFAM" id="SSF90123">
    <property type="entry name" value="ABC transporter transmembrane region"/>
    <property type="match status" value="2"/>
</dbReference>
<dbReference type="Gene3D" id="3.40.50.300">
    <property type="entry name" value="P-loop containing nucleotide triphosphate hydrolases"/>
    <property type="match status" value="2"/>
</dbReference>
<feature type="transmembrane region" description="Helical" evidence="10">
    <location>
        <begin position="322"/>
        <end position="346"/>
    </location>
</feature>
<keyword evidence="8 10" id="KW-0472">Membrane</keyword>
<evidence type="ECO:0000256" key="3">
    <source>
        <dbReference type="ARBA" id="ARBA00022448"/>
    </source>
</evidence>
<feature type="transmembrane region" description="Helical" evidence="10">
    <location>
        <begin position="104"/>
        <end position="128"/>
    </location>
</feature>
<evidence type="ECO:0000256" key="10">
    <source>
        <dbReference type="SAM" id="Phobius"/>
    </source>
</evidence>
<comment type="similarity">
    <text evidence="2">Belongs to the ABC transporter superfamily. ABCB family. Multidrug resistance exporter (TC 3.A.1.201) subfamily.</text>
</comment>
<feature type="transmembrane region" description="Helical" evidence="10">
    <location>
        <begin position="958"/>
        <end position="983"/>
    </location>
</feature>
<keyword evidence="6" id="KW-0067">ATP-binding</keyword>
<feature type="domain" description="ABC transporter" evidence="11">
    <location>
        <begin position="418"/>
        <end position="663"/>
    </location>
</feature>
<evidence type="ECO:0000256" key="2">
    <source>
        <dbReference type="ARBA" id="ARBA00007577"/>
    </source>
</evidence>
<evidence type="ECO:0000313" key="14">
    <source>
        <dbReference type="Proteomes" id="UP000016933"/>
    </source>
</evidence>
<evidence type="ECO:0008006" key="15">
    <source>
        <dbReference type="Google" id="ProtNLM"/>
    </source>
</evidence>
<dbReference type="InterPro" id="IPR011527">
    <property type="entry name" value="ABC1_TM_dom"/>
</dbReference>
<dbReference type="GO" id="GO:0090374">
    <property type="term" value="P:oligopeptide export from mitochondrion"/>
    <property type="evidence" value="ECO:0007669"/>
    <property type="project" value="TreeGrafter"/>
</dbReference>
<dbReference type="OrthoDB" id="6500128at2759"/>
<dbReference type="InterPro" id="IPR039421">
    <property type="entry name" value="Type_1_exporter"/>
</dbReference>
<dbReference type="SUPFAM" id="SSF52540">
    <property type="entry name" value="P-loop containing nucleoside triphosphate hydrolases"/>
    <property type="match status" value="2"/>
</dbReference>
<reference evidence="13 14" key="2">
    <citation type="journal article" date="2012" name="PLoS Pathog.">
        <title>Diverse lifestyles and strategies of plant pathogenesis encoded in the genomes of eighteen Dothideomycetes fungi.</title>
        <authorList>
            <person name="Ohm R.A."/>
            <person name="Feau N."/>
            <person name="Henrissat B."/>
            <person name="Schoch C.L."/>
            <person name="Horwitz B.A."/>
            <person name="Barry K.W."/>
            <person name="Condon B.J."/>
            <person name="Copeland A.C."/>
            <person name="Dhillon B."/>
            <person name="Glaser F."/>
            <person name="Hesse C.N."/>
            <person name="Kosti I."/>
            <person name="LaButti K."/>
            <person name="Lindquist E.A."/>
            <person name="Lucas S."/>
            <person name="Salamov A.A."/>
            <person name="Bradshaw R.E."/>
            <person name="Ciuffetti L."/>
            <person name="Hamelin R.C."/>
            <person name="Kema G.H.J."/>
            <person name="Lawrence C."/>
            <person name="Scott J.A."/>
            <person name="Spatafora J.W."/>
            <person name="Turgeon B.G."/>
            <person name="de Wit P.J.G.M."/>
            <person name="Zhong S."/>
            <person name="Goodwin S.B."/>
            <person name="Grigoriev I.V."/>
        </authorList>
    </citation>
    <scope>NUCLEOTIDE SEQUENCE [LARGE SCALE GENOMIC DNA]</scope>
    <source>
        <strain evidence="14">NZE10 / CBS 128990</strain>
    </source>
</reference>
<dbReference type="FunFam" id="3.40.50.300:FF:000604">
    <property type="entry name" value="ABC transporter B family member 28"/>
    <property type="match status" value="1"/>
</dbReference>
<feature type="domain" description="ABC transmembrane type-1" evidence="12">
    <location>
        <begin position="736"/>
        <end position="1024"/>
    </location>
</feature>
<feature type="transmembrane region" description="Helical" evidence="10">
    <location>
        <begin position="358"/>
        <end position="380"/>
    </location>
</feature>
<evidence type="ECO:0000313" key="13">
    <source>
        <dbReference type="EMBL" id="EME41701.1"/>
    </source>
</evidence>
<feature type="transmembrane region" description="Helical" evidence="10">
    <location>
        <begin position="732"/>
        <end position="758"/>
    </location>
</feature>
<evidence type="ECO:0000256" key="1">
    <source>
        <dbReference type="ARBA" id="ARBA00004141"/>
    </source>
</evidence>